<dbReference type="InterPro" id="IPR000889">
    <property type="entry name" value="Glutathione_peroxidase"/>
</dbReference>
<dbReference type="GO" id="GO:0034599">
    <property type="term" value="P:cellular response to oxidative stress"/>
    <property type="evidence" value="ECO:0007669"/>
    <property type="project" value="TreeGrafter"/>
</dbReference>
<keyword evidence="2 5" id="KW-0575">Peroxidase</keyword>
<dbReference type="PANTHER" id="PTHR11592:SF78">
    <property type="entry name" value="GLUTATHIONE PEROXIDASE"/>
    <property type="match status" value="1"/>
</dbReference>
<evidence type="ECO:0000256" key="5">
    <source>
        <dbReference type="RuleBase" id="RU000499"/>
    </source>
</evidence>
<dbReference type="InterPro" id="IPR029760">
    <property type="entry name" value="GPX_CS"/>
</dbReference>
<dbReference type="OrthoDB" id="9789406at2"/>
<evidence type="ECO:0000256" key="4">
    <source>
        <dbReference type="PIRSR" id="PIRSR000303-1"/>
    </source>
</evidence>
<dbReference type="EMBL" id="JJRY01000044">
    <property type="protein sequence ID" value="KEF35887.1"/>
    <property type="molecule type" value="Genomic_DNA"/>
</dbReference>
<name>A0A072NF79_SCHAZ</name>
<dbReference type="PIRSF" id="PIRSF000303">
    <property type="entry name" value="Glutathion_perox"/>
    <property type="match status" value="1"/>
</dbReference>
<evidence type="ECO:0000256" key="1">
    <source>
        <dbReference type="ARBA" id="ARBA00006926"/>
    </source>
</evidence>
<evidence type="ECO:0000256" key="3">
    <source>
        <dbReference type="ARBA" id="ARBA00023002"/>
    </source>
</evidence>
<dbReference type="Gene3D" id="3.40.30.10">
    <property type="entry name" value="Glutaredoxin"/>
    <property type="match status" value="1"/>
</dbReference>
<feature type="active site" evidence="4">
    <location>
        <position position="35"/>
    </location>
</feature>
<keyword evidence="3 5" id="KW-0560">Oxidoreductase</keyword>
<comment type="similarity">
    <text evidence="1 5">Belongs to the glutathione peroxidase family.</text>
</comment>
<gene>
    <name evidence="6" type="ORF">M670_04941</name>
</gene>
<organism evidence="6 7">
    <name type="scientific">Schinkia azotoformans MEV2011</name>
    <dbReference type="NCBI Taxonomy" id="1348973"/>
    <lineage>
        <taxon>Bacteria</taxon>
        <taxon>Bacillati</taxon>
        <taxon>Bacillota</taxon>
        <taxon>Bacilli</taxon>
        <taxon>Bacillales</taxon>
        <taxon>Bacillaceae</taxon>
        <taxon>Calidifontibacillus/Schinkia group</taxon>
        <taxon>Schinkia</taxon>
    </lineage>
</organism>
<dbReference type="AlphaFoldDB" id="A0A072NF79"/>
<evidence type="ECO:0000313" key="7">
    <source>
        <dbReference type="Proteomes" id="UP000027936"/>
    </source>
</evidence>
<dbReference type="PRINTS" id="PR01011">
    <property type="entry name" value="GLUTPROXDASE"/>
</dbReference>
<dbReference type="CDD" id="cd00340">
    <property type="entry name" value="GSH_Peroxidase"/>
    <property type="match status" value="1"/>
</dbReference>
<dbReference type="PANTHER" id="PTHR11592">
    <property type="entry name" value="GLUTATHIONE PEROXIDASE"/>
    <property type="match status" value="1"/>
</dbReference>
<dbReference type="PROSITE" id="PS51355">
    <property type="entry name" value="GLUTATHIONE_PEROXID_3"/>
    <property type="match status" value="1"/>
</dbReference>
<proteinExistence type="inferred from homology"/>
<dbReference type="RefSeq" id="WP_035199058.1">
    <property type="nucleotide sequence ID" value="NZ_JJRY01000044.1"/>
</dbReference>
<evidence type="ECO:0000313" key="6">
    <source>
        <dbReference type="EMBL" id="KEF35887.1"/>
    </source>
</evidence>
<dbReference type="FunFam" id="3.40.30.10:FF:000010">
    <property type="entry name" value="Glutathione peroxidase"/>
    <property type="match status" value="1"/>
</dbReference>
<sequence length="187" mass="21573">MSVHRFEADRINNKSVSLESYKGKVLLIVNTASKCKFTPQFDDLQKLYEQHKDNNFEILGFPCNQFGEQEPGGNEEAAAFCKLNYGVSFPIFAKVNVNGPEEQPLFQYLKNQAPFRGFDESNFNEKLLKMMIFDKNPEWLVGNEIKWNFTKFLIDQEGRVIKRYEPTDEFSAISADIAQLVQHESVS</sequence>
<dbReference type="PATRIC" id="fig|1348973.3.peg.4797"/>
<dbReference type="SUPFAM" id="SSF52833">
    <property type="entry name" value="Thioredoxin-like"/>
    <property type="match status" value="1"/>
</dbReference>
<dbReference type="Pfam" id="PF00255">
    <property type="entry name" value="GSHPx"/>
    <property type="match status" value="1"/>
</dbReference>
<dbReference type="InterPro" id="IPR036249">
    <property type="entry name" value="Thioredoxin-like_sf"/>
</dbReference>
<comment type="caution">
    <text evidence="6">The sequence shown here is derived from an EMBL/GenBank/DDBJ whole genome shotgun (WGS) entry which is preliminary data.</text>
</comment>
<reference evidence="6 7" key="1">
    <citation type="submission" date="2014-04" db="EMBL/GenBank/DDBJ databases">
        <title>Draft genome sequence of Bacillus azotoformans MEV2011, a (co-) denitrifying strain unable to grow in the presence of oxygen.</title>
        <authorList>
            <person name="Nielsen M."/>
            <person name="Schreiber L."/>
            <person name="Finster K."/>
            <person name="Schramm A."/>
        </authorList>
    </citation>
    <scope>NUCLEOTIDE SEQUENCE [LARGE SCALE GENOMIC DNA]</scope>
    <source>
        <strain evidence="6 7">MEV2011</strain>
    </source>
</reference>
<accession>A0A072NF79</accession>
<protein>
    <recommendedName>
        <fullName evidence="5">Glutathione peroxidase</fullName>
    </recommendedName>
</protein>
<evidence type="ECO:0000256" key="2">
    <source>
        <dbReference type="ARBA" id="ARBA00022559"/>
    </source>
</evidence>
<dbReference type="Proteomes" id="UP000027936">
    <property type="component" value="Unassembled WGS sequence"/>
</dbReference>
<dbReference type="GO" id="GO:0004601">
    <property type="term" value="F:peroxidase activity"/>
    <property type="evidence" value="ECO:0007669"/>
    <property type="project" value="UniProtKB-KW"/>
</dbReference>
<dbReference type="PROSITE" id="PS00763">
    <property type="entry name" value="GLUTATHIONE_PEROXID_2"/>
    <property type="match status" value="1"/>
</dbReference>